<dbReference type="EMBL" id="JBJJXI010000022">
    <property type="protein sequence ID" value="KAL3404901.1"/>
    <property type="molecule type" value="Genomic_DNA"/>
</dbReference>
<organism evidence="1 2">
    <name type="scientific">Trichogramma kaykai</name>
    <dbReference type="NCBI Taxonomy" id="54128"/>
    <lineage>
        <taxon>Eukaryota</taxon>
        <taxon>Metazoa</taxon>
        <taxon>Ecdysozoa</taxon>
        <taxon>Arthropoda</taxon>
        <taxon>Hexapoda</taxon>
        <taxon>Insecta</taxon>
        <taxon>Pterygota</taxon>
        <taxon>Neoptera</taxon>
        <taxon>Endopterygota</taxon>
        <taxon>Hymenoptera</taxon>
        <taxon>Apocrita</taxon>
        <taxon>Proctotrupomorpha</taxon>
        <taxon>Chalcidoidea</taxon>
        <taxon>Trichogrammatidae</taxon>
        <taxon>Trichogramma</taxon>
    </lineage>
</organism>
<proteinExistence type="predicted"/>
<evidence type="ECO:0000313" key="2">
    <source>
        <dbReference type="Proteomes" id="UP001627154"/>
    </source>
</evidence>
<sequence length="88" mass="10056">MINISLYRLPRVIINCQDPRNNASIHRGCTCCASSTTRLYSMDHDDKFVTRVRKRSCEMIQRIDVQQQRCSITANTSLVVVVVVVVVE</sequence>
<name>A0ABD2XHB0_9HYME</name>
<comment type="caution">
    <text evidence="1">The sequence shown here is derived from an EMBL/GenBank/DDBJ whole genome shotgun (WGS) entry which is preliminary data.</text>
</comment>
<keyword evidence="2" id="KW-1185">Reference proteome</keyword>
<accession>A0ABD2XHB0</accession>
<protein>
    <submittedName>
        <fullName evidence="1">Uncharacterized protein</fullName>
    </submittedName>
</protein>
<dbReference type="Proteomes" id="UP001627154">
    <property type="component" value="Unassembled WGS sequence"/>
</dbReference>
<reference evidence="1 2" key="1">
    <citation type="journal article" date="2024" name="bioRxiv">
        <title>A reference genome for Trichogramma kaykai: A tiny desert-dwelling parasitoid wasp with competing sex-ratio distorters.</title>
        <authorList>
            <person name="Culotta J."/>
            <person name="Lindsey A.R."/>
        </authorList>
    </citation>
    <scope>NUCLEOTIDE SEQUENCE [LARGE SCALE GENOMIC DNA]</scope>
    <source>
        <strain evidence="1 2">KSX58</strain>
    </source>
</reference>
<dbReference type="AlphaFoldDB" id="A0ABD2XHB0"/>
<gene>
    <name evidence="1" type="ORF">TKK_002556</name>
</gene>
<evidence type="ECO:0000313" key="1">
    <source>
        <dbReference type="EMBL" id="KAL3404901.1"/>
    </source>
</evidence>